<protein>
    <recommendedName>
        <fullName evidence="8">Vacuolar protein sorting-associated protein 54 C-terminal domain-containing protein</fullName>
    </recommendedName>
</protein>
<evidence type="ECO:0000256" key="7">
    <source>
        <dbReference type="SAM" id="MobiDB-lite"/>
    </source>
</evidence>
<evidence type="ECO:0000313" key="9">
    <source>
        <dbReference type="EMBL" id="ODV93563.1"/>
    </source>
</evidence>
<keyword evidence="3" id="KW-0813">Transport</keyword>
<dbReference type="STRING" id="669874.A0A1E4TP73"/>
<reference evidence="10" key="1">
    <citation type="submission" date="2016-05" db="EMBL/GenBank/DDBJ databases">
        <title>Comparative genomics of biotechnologically important yeasts.</title>
        <authorList>
            <consortium name="DOE Joint Genome Institute"/>
            <person name="Riley R."/>
            <person name="Haridas S."/>
            <person name="Wolfe K.H."/>
            <person name="Lopes M.R."/>
            <person name="Hittinger C.T."/>
            <person name="Goker M."/>
            <person name="Salamov A."/>
            <person name="Wisecaver J."/>
            <person name="Long T.M."/>
            <person name="Aerts A.L."/>
            <person name="Barry K."/>
            <person name="Choi C."/>
            <person name="Clum A."/>
            <person name="Coughlan A.Y."/>
            <person name="Deshpande S."/>
            <person name="Douglass A.P."/>
            <person name="Hanson S.J."/>
            <person name="Klenk H.-P."/>
            <person name="Labutti K."/>
            <person name="Lapidus A."/>
            <person name="Lindquist E."/>
            <person name="Lipzen A."/>
            <person name="Meier-Kolthoff J.P."/>
            <person name="Ohm R.A."/>
            <person name="Otillar R.P."/>
            <person name="Pangilinan J."/>
            <person name="Peng Y."/>
            <person name="Rokas A."/>
            <person name="Rosa C.A."/>
            <person name="Scheuner C."/>
            <person name="Sibirny A.A."/>
            <person name="Slot J.C."/>
            <person name="Stielow J.B."/>
            <person name="Sun H."/>
            <person name="Kurtzman C.P."/>
            <person name="Blackwell M."/>
            <person name="Grigoriev I.V."/>
            <person name="Jeffries T.W."/>
        </authorList>
    </citation>
    <scope>NUCLEOTIDE SEQUENCE [LARGE SCALE GENOMIC DNA]</scope>
    <source>
        <strain evidence="10">NRRL Y-2460</strain>
    </source>
</reference>
<evidence type="ECO:0000259" key="8">
    <source>
        <dbReference type="Pfam" id="PF07928"/>
    </source>
</evidence>
<keyword evidence="5" id="KW-0333">Golgi apparatus</keyword>
<evidence type="ECO:0000256" key="4">
    <source>
        <dbReference type="ARBA" id="ARBA00022927"/>
    </source>
</evidence>
<evidence type="ECO:0000256" key="2">
    <source>
        <dbReference type="ARBA" id="ARBA00009150"/>
    </source>
</evidence>
<organism evidence="9 10">
    <name type="scientific">Pachysolen tannophilus NRRL Y-2460</name>
    <dbReference type="NCBI Taxonomy" id="669874"/>
    <lineage>
        <taxon>Eukaryota</taxon>
        <taxon>Fungi</taxon>
        <taxon>Dikarya</taxon>
        <taxon>Ascomycota</taxon>
        <taxon>Saccharomycotina</taxon>
        <taxon>Pichiomycetes</taxon>
        <taxon>Pachysolenaceae</taxon>
        <taxon>Pachysolen</taxon>
    </lineage>
</organism>
<comment type="similarity">
    <text evidence="2">Belongs to the VPS54 family.</text>
</comment>
<feature type="region of interest" description="Disordered" evidence="7">
    <location>
        <begin position="586"/>
        <end position="617"/>
    </location>
</feature>
<keyword evidence="10" id="KW-1185">Reference proteome</keyword>
<dbReference type="GO" id="GO:0006896">
    <property type="term" value="P:Golgi to vacuole transport"/>
    <property type="evidence" value="ECO:0007669"/>
    <property type="project" value="TreeGrafter"/>
</dbReference>
<evidence type="ECO:0000256" key="3">
    <source>
        <dbReference type="ARBA" id="ARBA00022448"/>
    </source>
</evidence>
<evidence type="ECO:0000256" key="6">
    <source>
        <dbReference type="ARBA" id="ARBA00023054"/>
    </source>
</evidence>
<gene>
    <name evidence="9" type="ORF">PACTADRAFT_35326</name>
</gene>
<dbReference type="AlphaFoldDB" id="A0A1E4TP73"/>
<dbReference type="GO" id="GO:0000938">
    <property type="term" value="C:GARP complex"/>
    <property type="evidence" value="ECO:0007669"/>
    <property type="project" value="InterPro"/>
</dbReference>
<sequence length="1084" mass="123599">MDKDHSNGSGKVEESHGNDGHNGIDGNDGNRVVPGLLRHAPSQETLVSREKEGVSPSLSIRVDVNADVSAEGIDSFALSPNASVSSSVHSPSLNDDLYKVDSRSFSRNPSSTLDNVKNLNIDHRRNFSIGSSSIFTRNSFEEVGSISLGENNVSTRSLSPLGQNSIFEIVTGADNLRRKQGKLWLSVNNGTTTIHIKGPTIRDIPPVQLSKIDKINNIELKNYIQAINEDYKDFNSNRKLTQETLENLMENENGTSNDDLQNIPEQFFSEDFHLDDPRTFKAVTENSDILLNKNYNGADNNKALTNNTILQEKLSWYLDTVEIHLINEISKSSDSFFSALDDLKEITKRSTNTTEDLAKLDTKFEQLDETHAQVAIDIMKKIKKRQNIEKLENGLLQIKLIMELSDTAETAYYNSQYTKSLDLIDLIESLIRGSNSNENIKAILGQNDRFELYNLQNLAALDNLRKLLHNLKVDIGKSYTKLFVGILFDDLRNHYESIKKQDSLDRISYTISRESRKTINKTPSMAQQIDNSYQKIDDNFKQDIKEYLDGLIRCHKLIESFTIYRDNLVPEVKSIIRENLPNELMINENDSTTSSSRPPQSSSARSGQKSSSLGSNLRAMTPKEFEDMLVNIYTKLSECLRRLTTHQKFLLNLSLDCLSNTEFSQDDQSDLIMKLDITQSINLCIETIQIRMSKILMTRRDQTINLNLEFFLKFYSINGLFLYECESISGFTITTVLQDTVTDQTKLFMNQYGKNSLQFLNSFLEKETWKSINLSSSLQTSVNEILESADEDPSSWLDIMKWTSKNENENENEKTEASDTSSENERKTLIVDDKSFILPSSVSNTVQLVTHYLILKTIFPQYLHQIETTLIEILKVYNDKVNQQVSGANATHTTNLKYITSKHLAIASNLLGFMISLIPYIKRSFDRMKKVEDINDDFDNLANDFKEHQSQIYTKLISIMNDRLAQHCAEIRTINWSEPITPNQCHHYMEVLVKETTTIAKVLLKCLPEVQCSLMLSQIFDNYKTQLINEYSKLEIKDSIQKAIILKDIDYFRVNLSDLIGYGQSGQMIWESVNNLKETDQQIQ</sequence>
<dbReference type="GO" id="GO:0019905">
    <property type="term" value="F:syntaxin binding"/>
    <property type="evidence" value="ECO:0007669"/>
    <property type="project" value="TreeGrafter"/>
</dbReference>
<dbReference type="Pfam" id="PF07928">
    <property type="entry name" value="Vps54"/>
    <property type="match status" value="1"/>
</dbReference>
<dbReference type="GO" id="GO:0042147">
    <property type="term" value="P:retrograde transport, endosome to Golgi"/>
    <property type="evidence" value="ECO:0007669"/>
    <property type="project" value="InterPro"/>
</dbReference>
<feature type="domain" description="Vacuolar protein sorting-associated protein 54 C-terminal" evidence="8">
    <location>
        <begin position="834"/>
        <end position="963"/>
    </location>
</feature>
<dbReference type="PANTHER" id="PTHR12965">
    <property type="entry name" value="VACUOLAR PROTEIN SORTING 54"/>
    <property type="match status" value="1"/>
</dbReference>
<dbReference type="GO" id="GO:0015031">
    <property type="term" value="P:protein transport"/>
    <property type="evidence" value="ECO:0007669"/>
    <property type="project" value="UniProtKB-KW"/>
</dbReference>
<evidence type="ECO:0000313" key="10">
    <source>
        <dbReference type="Proteomes" id="UP000094236"/>
    </source>
</evidence>
<dbReference type="OrthoDB" id="10259024at2759"/>
<dbReference type="GO" id="GO:0005829">
    <property type="term" value="C:cytosol"/>
    <property type="evidence" value="ECO:0007669"/>
    <property type="project" value="GOC"/>
</dbReference>
<keyword evidence="6" id="KW-0175">Coiled coil</keyword>
<feature type="compositionally biased region" description="Basic and acidic residues" evidence="7">
    <location>
        <begin position="1"/>
        <end position="19"/>
    </location>
</feature>
<evidence type="ECO:0000256" key="1">
    <source>
        <dbReference type="ARBA" id="ARBA00004601"/>
    </source>
</evidence>
<dbReference type="InterPro" id="IPR039745">
    <property type="entry name" value="Vps54"/>
</dbReference>
<dbReference type="PANTHER" id="PTHR12965:SF0">
    <property type="entry name" value="VACUOLAR PROTEIN SORTING-ASSOCIATED PROTEIN 54"/>
    <property type="match status" value="1"/>
</dbReference>
<name>A0A1E4TP73_PACTA</name>
<evidence type="ECO:0000256" key="5">
    <source>
        <dbReference type="ARBA" id="ARBA00023034"/>
    </source>
</evidence>
<feature type="region of interest" description="Disordered" evidence="7">
    <location>
        <begin position="1"/>
        <end position="37"/>
    </location>
</feature>
<dbReference type="InterPro" id="IPR012501">
    <property type="entry name" value="Vps54_C"/>
</dbReference>
<dbReference type="EMBL" id="KV454017">
    <property type="protein sequence ID" value="ODV93563.1"/>
    <property type="molecule type" value="Genomic_DNA"/>
</dbReference>
<accession>A0A1E4TP73</accession>
<keyword evidence="4" id="KW-0653">Protein transport</keyword>
<comment type="subcellular location">
    <subcellularLocation>
        <location evidence="1">Golgi apparatus</location>
        <location evidence="1">trans-Golgi network</location>
    </subcellularLocation>
</comment>
<feature type="compositionally biased region" description="Low complexity" evidence="7">
    <location>
        <begin position="591"/>
        <end position="615"/>
    </location>
</feature>
<dbReference type="Gene3D" id="6.10.250.860">
    <property type="match status" value="1"/>
</dbReference>
<proteinExistence type="inferred from homology"/>
<dbReference type="Proteomes" id="UP000094236">
    <property type="component" value="Unassembled WGS sequence"/>
</dbReference>